<name>A0A2T5LRF0_9EURO</name>
<evidence type="ECO:0000259" key="1">
    <source>
        <dbReference type="PROSITE" id="PS50011"/>
    </source>
</evidence>
<dbReference type="AlphaFoldDB" id="A0A2T5LRF0"/>
<feature type="domain" description="Protein kinase" evidence="1">
    <location>
        <begin position="1"/>
        <end position="85"/>
    </location>
</feature>
<reference evidence="2 3" key="1">
    <citation type="journal article" date="2018" name="Proc. Natl. Acad. Sci. U.S.A.">
        <title>Linking secondary metabolites to gene clusters through genome sequencing of six diverse Aspergillus species.</title>
        <authorList>
            <person name="Kaerboelling I."/>
            <person name="Vesth T.C."/>
            <person name="Frisvad J.C."/>
            <person name="Nybo J.L."/>
            <person name="Theobald S."/>
            <person name="Kuo A."/>
            <person name="Bowyer P."/>
            <person name="Matsuda Y."/>
            <person name="Mondo S."/>
            <person name="Lyhne E.K."/>
            <person name="Kogle M.E."/>
            <person name="Clum A."/>
            <person name="Lipzen A."/>
            <person name="Salamov A."/>
            <person name="Ngan C.Y."/>
            <person name="Daum C."/>
            <person name="Chiniquy J."/>
            <person name="Barry K."/>
            <person name="LaButti K."/>
            <person name="Haridas S."/>
            <person name="Simmons B.A."/>
            <person name="Magnuson J.K."/>
            <person name="Mortensen U.H."/>
            <person name="Larsen T.O."/>
            <person name="Grigoriev I.V."/>
            <person name="Baker S.E."/>
            <person name="Andersen M.R."/>
        </authorList>
    </citation>
    <scope>NUCLEOTIDE SEQUENCE [LARGE SCALE GENOMIC DNA]</scope>
    <source>
        <strain evidence="2 3">IBT 24754</strain>
    </source>
</reference>
<dbReference type="PROSITE" id="PS50011">
    <property type="entry name" value="PROTEIN_KINASE_DOM"/>
    <property type="match status" value="1"/>
</dbReference>
<dbReference type="Proteomes" id="UP000244073">
    <property type="component" value="Unassembled WGS sequence"/>
</dbReference>
<evidence type="ECO:0000313" key="3">
    <source>
        <dbReference type="Proteomes" id="UP000244073"/>
    </source>
</evidence>
<comment type="caution">
    <text evidence="2">The sequence shown here is derived from an EMBL/GenBank/DDBJ whole genome shotgun (WGS) entry which is preliminary data.</text>
</comment>
<dbReference type="InterPro" id="IPR000719">
    <property type="entry name" value="Prot_kinase_dom"/>
</dbReference>
<dbReference type="GeneID" id="63814563"/>
<proteinExistence type="predicted"/>
<organism evidence="2 3">
    <name type="scientific">Aspergillus ochraceoroseus IBT 24754</name>
    <dbReference type="NCBI Taxonomy" id="1392256"/>
    <lineage>
        <taxon>Eukaryota</taxon>
        <taxon>Fungi</taxon>
        <taxon>Dikarya</taxon>
        <taxon>Ascomycota</taxon>
        <taxon>Pezizomycotina</taxon>
        <taxon>Eurotiomycetes</taxon>
        <taxon>Eurotiomycetidae</taxon>
        <taxon>Eurotiales</taxon>
        <taxon>Aspergillaceae</taxon>
        <taxon>Aspergillus</taxon>
        <taxon>Aspergillus subgen. Nidulantes</taxon>
    </lineage>
</organism>
<dbReference type="EMBL" id="MSFN02000007">
    <property type="protein sequence ID" value="PTU18851.1"/>
    <property type="molecule type" value="Genomic_DNA"/>
</dbReference>
<dbReference type="VEuPathDB" id="FungiDB:P175DRAFT_0503669"/>
<accession>A0A2T5LRF0</accession>
<dbReference type="RefSeq" id="XP_040750243.1">
    <property type="nucleotide sequence ID" value="XM_040897681.1"/>
</dbReference>
<gene>
    <name evidence="2" type="ORF">P175DRAFT_0503669</name>
</gene>
<dbReference type="SUPFAM" id="SSF56112">
    <property type="entry name" value="Protein kinase-like (PK-like)"/>
    <property type="match status" value="1"/>
</dbReference>
<sequence length="85" mass="9894">MQLMVRSIKEIHGALIHHQDIYPRNMLVVSGSRIVWIGFDVSTTFDMMGSREKEYGEYEVDLVKSFGKVLKNDQREGLPPNTKYY</sequence>
<dbReference type="GO" id="GO:0004672">
    <property type="term" value="F:protein kinase activity"/>
    <property type="evidence" value="ECO:0007669"/>
    <property type="project" value="InterPro"/>
</dbReference>
<evidence type="ECO:0000313" key="2">
    <source>
        <dbReference type="EMBL" id="PTU18851.1"/>
    </source>
</evidence>
<dbReference type="GO" id="GO:0005524">
    <property type="term" value="F:ATP binding"/>
    <property type="evidence" value="ECO:0007669"/>
    <property type="project" value="InterPro"/>
</dbReference>
<protein>
    <recommendedName>
        <fullName evidence="1">Protein kinase domain-containing protein</fullName>
    </recommendedName>
</protein>
<dbReference type="InterPro" id="IPR011009">
    <property type="entry name" value="Kinase-like_dom_sf"/>
</dbReference>
<dbReference type="OrthoDB" id="4185642at2759"/>